<dbReference type="AlphaFoldDB" id="A0A843V7H4"/>
<dbReference type="InterPro" id="IPR047139">
    <property type="entry name" value="ANKZ1/VMS1"/>
</dbReference>
<evidence type="ECO:0000313" key="3">
    <source>
        <dbReference type="Proteomes" id="UP000652761"/>
    </source>
</evidence>
<sequence>MLHCVCCLSPPPVGGLDIVGVGGRFAPGSIPGQRWAQAAVPQHSGSTVPNSKVEHPHPVVTRQAPTMRAPISVEEELKRTLAAEREKRAAAAERRIATMRASATETTAAAAAATASSTSTTNSQSSGGSAGSGDLCSCCQASLSGKVPFHRYHYKYCSTSCMHVHREMLEDGRVRRVLNATTLVVAFLLPLLSSRRLHARHASCVGRPADVRLVKATAAYVAFRLRRTLAEQSFHKLCSTKGELLRGFFERFKVQEVGGACSRREDVMWSGGNAKGSSVFAFFAKAGCSTFIHAVDCLLVRLLL</sequence>
<organism evidence="2 3">
    <name type="scientific">Colocasia esculenta</name>
    <name type="common">Wild taro</name>
    <name type="synonym">Arum esculentum</name>
    <dbReference type="NCBI Taxonomy" id="4460"/>
    <lineage>
        <taxon>Eukaryota</taxon>
        <taxon>Viridiplantae</taxon>
        <taxon>Streptophyta</taxon>
        <taxon>Embryophyta</taxon>
        <taxon>Tracheophyta</taxon>
        <taxon>Spermatophyta</taxon>
        <taxon>Magnoliopsida</taxon>
        <taxon>Liliopsida</taxon>
        <taxon>Araceae</taxon>
        <taxon>Aroideae</taxon>
        <taxon>Colocasieae</taxon>
        <taxon>Colocasia</taxon>
    </lineage>
</organism>
<evidence type="ECO:0000259" key="1">
    <source>
        <dbReference type="Pfam" id="PF18716"/>
    </source>
</evidence>
<accession>A0A843V7H4</accession>
<feature type="domain" description="Vms1-associating treble clef" evidence="1">
    <location>
        <begin position="136"/>
        <end position="168"/>
    </location>
</feature>
<name>A0A843V7H4_COLES</name>
<dbReference type="EMBL" id="NMUH01001412">
    <property type="protein sequence ID" value="MQL92088.1"/>
    <property type="molecule type" value="Genomic_DNA"/>
</dbReference>
<proteinExistence type="predicted"/>
<dbReference type="PANTHER" id="PTHR16036:SF2">
    <property type="entry name" value="TRNA ENDONUCLEASE ANKZF1"/>
    <property type="match status" value="1"/>
</dbReference>
<dbReference type="Proteomes" id="UP000652761">
    <property type="component" value="Unassembled WGS sequence"/>
</dbReference>
<dbReference type="GO" id="GO:0036503">
    <property type="term" value="P:ERAD pathway"/>
    <property type="evidence" value="ECO:0007669"/>
    <property type="project" value="TreeGrafter"/>
</dbReference>
<dbReference type="InterPro" id="IPR041540">
    <property type="entry name" value="VATC"/>
</dbReference>
<reference evidence="2" key="1">
    <citation type="submission" date="2017-07" db="EMBL/GenBank/DDBJ databases">
        <title>Taro Niue Genome Assembly and Annotation.</title>
        <authorList>
            <person name="Atibalentja N."/>
            <person name="Keating K."/>
            <person name="Fields C.J."/>
        </authorList>
    </citation>
    <scope>NUCLEOTIDE SEQUENCE</scope>
    <source>
        <strain evidence="2">Niue_2</strain>
        <tissue evidence="2">Leaf</tissue>
    </source>
</reference>
<dbReference type="OrthoDB" id="1922021at2759"/>
<keyword evidence="3" id="KW-1185">Reference proteome</keyword>
<dbReference type="PANTHER" id="PTHR16036">
    <property type="entry name" value="ANKYRIN REPEAT AND ZINC FINGER DOMAIN-CONTAINING PROTEIN 1"/>
    <property type="match status" value="1"/>
</dbReference>
<protein>
    <recommendedName>
        <fullName evidence="1">Vms1-associating treble clef domain-containing protein</fullName>
    </recommendedName>
</protein>
<evidence type="ECO:0000313" key="2">
    <source>
        <dbReference type="EMBL" id="MQL92088.1"/>
    </source>
</evidence>
<dbReference type="Pfam" id="PF18716">
    <property type="entry name" value="VATC"/>
    <property type="match status" value="1"/>
</dbReference>
<comment type="caution">
    <text evidence="2">The sequence shown here is derived from an EMBL/GenBank/DDBJ whole genome shotgun (WGS) entry which is preliminary data.</text>
</comment>
<gene>
    <name evidence="2" type="ORF">Taro_024705</name>
</gene>